<organism evidence="2 3">
    <name type="scientific">Lupinus luteus</name>
    <name type="common">European yellow lupine</name>
    <dbReference type="NCBI Taxonomy" id="3873"/>
    <lineage>
        <taxon>Eukaryota</taxon>
        <taxon>Viridiplantae</taxon>
        <taxon>Streptophyta</taxon>
        <taxon>Embryophyta</taxon>
        <taxon>Tracheophyta</taxon>
        <taxon>Spermatophyta</taxon>
        <taxon>Magnoliopsida</taxon>
        <taxon>eudicotyledons</taxon>
        <taxon>Gunneridae</taxon>
        <taxon>Pentapetalae</taxon>
        <taxon>rosids</taxon>
        <taxon>fabids</taxon>
        <taxon>Fabales</taxon>
        <taxon>Fabaceae</taxon>
        <taxon>Papilionoideae</taxon>
        <taxon>50 kb inversion clade</taxon>
        <taxon>genistoids sensu lato</taxon>
        <taxon>core genistoids</taxon>
        <taxon>Genisteae</taxon>
        <taxon>Lupinus</taxon>
    </lineage>
</organism>
<evidence type="ECO:0000313" key="3">
    <source>
        <dbReference type="Proteomes" id="UP001497480"/>
    </source>
</evidence>
<feature type="region of interest" description="Disordered" evidence="1">
    <location>
        <begin position="1"/>
        <end position="58"/>
    </location>
</feature>
<comment type="caution">
    <text evidence="2">The sequence shown here is derived from an EMBL/GenBank/DDBJ whole genome shotgun (WGS) entry which is preliminary data.</text>
</comment>
<dbReference type="Proteomes" id="UP001497480">
    <property type="component" value="Unassembled WGS sequence"/>
</dbReference>
<feature type="region of interest" description="Disordered" evidence="1">
    <location>
        <begin position="255"/>
        <end position="298"/>
    </location>
</feature>
<dbReference type="AlphaFoldDB" id="A0AAV1XTU9"/>
<evidence type="ECO:0000256" key="1">
    <source>
        <dbReference type="SAM" id="MobiDB-lite"/>
    </source>
</evidence>
<keyword evidence="3" id="KW-1185">Reference proteome</keyword>
<dbReference type="EMBL" id="CAXHTB010000018">
    <property type="protein sequence ID" value="CAL0325175.1"/>
    <property type="molecule type" value="Genomic_DNA"/>
</dbReference>
<accession>A0AAV1XTU9</accession>
<name>A0AAV1XTU9_LUPLU</name>
<feature type="region of interest" description="Disordered" evidence="1">
    <location>
        <begin position="206"/>
        <end position="236"/>
    </location>
</feature>
<feature type="compositionally biased region" description="Basic and acidic residues" evidence="1">
    <location>
        <begin position="267"/>
        <end position="288"/>
    </location>
</feature>
<proteinExistence type="predicted"/>
<sequence>MGGCATKPEVLKDDDSDVNVNAPEAEPEPEPSHVDVVDETNVAQEPQPEINTVVDDDQTNKRRSLSLLFIKENDVTEVFTENDKTAVEEIVKQETLEAQKPLEDIKSIETKLEAQKPLEDIKSIETKLEAQKPLEDIKSIETIVNHEFSKAEAEENKLLNIEPLEQDSPLLIKLEEKSSVQNESNKLDEELVLKLESKIEKLLEENQIIETPKQEFGDAKETPSHGSKSDKPETLIEETAVTKVATQPKKKVIETLSTDAGSVPKIITEKATHSSREEKNHNEVEHASKASGASNIKT</sequence>
<evidence type="ECO:0000313" key="2">
    <source>
        <dbReference type="EMBL" id="CAL0325175.1"/>
    </source>
</evidence>
<reference evidence="2 3" key="1">
    <citation type="submission" date="2024-03" db="EMBL/GenBank/DDBJ databases">
        <authorList>
            <person name="Martinez-Hernandez J."/>
        </authorList>
    </citation>
    <scope>NUCLEOTIDE SEQUENCE [LARGE SCALE GENOMIC DNA]</scope>
</reference>
<protein>
    <submittedName>
        <fullName evidence="2">Uncharacterized protein</fullName>
    </submittedName>
</protein>
<gene>
    <name evidence="2" type="ORF">LLUT_LOCUS26235</name>
</gene>
<feature type="compositionally biased region" description="Basic and acidic residues" evidence="1">
    <location>
        <begin position="212"/>
        <end position="234"/>
    </location>
</feature>